<dbReference type="InterPro" id="IPR010849">
    <property type="entry name" value="Gonadal"/>
</dbReference>
<proteinExistence type="inferred from homology"/>
<dbReference type="PANTHER" id="PTHR13054:SF2">
    <property type="entry name" value="PROTEIN DGCR6"/>
    <property type="match status" value="1"/>
</dbReference>
<evidence type="ECO:0000256" key="1">
    <source>
        <dbReference type="ARBA" id="ARBA00005939"/>
    </source>
</evidence>
<dbReference type="VEuPathDB" id="VectorBase:LLONM1_005607"/>
<keyword evidence="4" id="KW-1185">Reference proteome</keyword>
<evidence type="ECO:0000313" key="3">
    <source>
        <dbReference type="EnsemblMetazoa" id="LLOJ002715-PA"/>
    </source>
</evidence>
<name>A0A1B0CEE5_LUTLO</name>
<feature type="region of interest" description="Disordered" evidence="2">
    <location>
        <begin position="272"/>
        <end position="292"/>
    </location>
</feature>
<dbReference type="VEuPathDB" id="VectorBase:LLONM1_002503"/>
<dbReference type="PANTHER" id="PTHR13054">
    <property type="entry name" value="DIGEORGE SYNDROME CRITICAL REGION 6 DGCR6 FAMILY MEMBER"/>
    <property type="match status" value="1"/>
</dbReference>
<organism evidence="3 4">
    <name type="scientific">Lutzomyia longipalpis</name>
    <name type="common">Sand fly</name>
    <dbReference type="NCBI Taxonomy" id="7200"/>
    <lineage>
        <taxon>Eukaryota</taxon>
        <taxon>Metazoa</taxon>
        <taxon>Ecdysozoa</taxon>
        <taxon>Arthropoda</taxon>
        <taxon>Hexapoda</taxon>
        <taxon>Insecta</taxon>
        <taxon>Pterygota</taxon>
        <taxon>Neoptera</taxon>
        <taxon>Endopterygota</taxon>
        <taxon>Diptera</taxon>
        <taxon>Nematocera</taxon>
        <taxon>Psychodoidea</taxon>
        <taxon>Psychodidae</taxon>
        <taxon>Lutzomyia</taxon>
        <taxon>Lutzomyia</taxon>
    </lineage>
</organism>
<dbReference type="AlphaFoldDB" id="A0A1B0CEE5"/>
<accession>A0A1B0CEE5</accession>
<dbReference type="InterPro" id="IPR013219">
    <property type="entry name" value="Ribosomal_mS33"/>
</dbReference>
<dbReference type="Proteomes" id="UP000092461">
    <property type="component" value="Unassembled WGS sequence"/>
</dbReference>
<sequence>MTGEGIPEAPTPEYLQRKLYFLLEHLKSFHAELPETYQMRIPYELLTGLANSLLNDTIFEIVKGLMEIQHVTEKHLEQLRQQVETEHNIEVQEWMSKIHDEEELAHILSLMKIKHNQKMNETDIKLVLHLDQKVKDQQSTLERAGVPGFYVTDNPKDIKIQMHLLDFILRLSNMNGKSRGKMSKYKDLVNLTTPYARRMQYLSNRIFGEVARPTNSKSMKVVKMFSAKPVEKNDYYVNYYPRHVEVGWLMRHLRSYGLFRDEHEDFKEEMKRLRALRGKAPPPRGESKRSKK</sequence>
<dbReference type="Pfam" id="PF08293">
    <property type="entry name" value="MRP-S33"/>
    <property type="match status" value="1"/>
</dbReference>
<protein>
    <submittedName>
        <fullName evidence="3">Uncharacterized protein</fullName>
    </submittedName>
</protein>
<dbReference type="VEuPathDB" id="VectorBase:LLOJ002715"/>
<evidence type="ECO:0000313" key="4">
    <source>
        <dbReference type="Proteomes" id="UP000092461"/>
    </source>
</evidence>
<dbReference type="EMBL" id="AJWK01008791">
    <property type="status" value="NOT_ANNOTATED_CDS"/>
    <property type="molecule type" value="Genomic_DNA"/>
</dbReference>
<evidence type="ECO:0000256" key="2">
    <source>
        <dbReference type="SAM" id="MobiDB-lite"/>
    </source>
</evidence>
<reference evidence="3" key="1">
    <citation type="submission" date="2020-05" db="UniProtKB">
        <authorList>
            <consortium name="EnsemblMetazoa"/>
        </authorList>
    </citation>
    <scope>IDENTIFICATION</scope>
    <source>
        <strain evidence="3">Jacobina</strain>
    </source>
</reference>
<dbReference type="EnsemblMetazoa" id="LLOJ002715-RA">
    <property type="protein sequence ID" value="LLOJ002715-PA"/>
    <property type="gene ID" value="LLOJ002715"/>
</dbReference>
<comment type="similarity">
    <text evidence="1">Belongs to the gonadal family.</text>
</comment>
<dbReference type="Pfam" id="PF07324">
    <property type="entry name" value="DGCR6"/>
    <property type="match status" value="1"/>
</dbReference>